<accession>A0AAD5UTQ9</accession>
<dbReference type="InterPro" id="IPR027417">
    <property type="entry name" value="P-loop_NTPase"/>
</dbReference>
<keyword evidence="8" id="KW-0805">Transcription regulation</keyword>
<evidence type="ECO:0000256" key="15">
    <source>
        <dbReference type="RuleBase" id="RU368001"/>
    </source>
</evidence>
<dbReference type="Proteomes" id="UP001212997">
    <property type="component" value="Unassembled WGS sequence"/>
</dbReference>
<dbReference type="FunFam" id="3.40.50.10810:FF:000022">
    <property type="entry name" value="Blast:Putative DNA helicase Ino80"/>
    <property type="match status" value="1"/>
</dbReference>
<evidence type="ECO:0000259" key="18">
    <source>
        <dbReference type="PROSITE" id="PS51194"/>
    </source>
</evidence>
<keyword evidence="11" id="KW-0804">Transcription</keyword>
<evidence type="ECO:0000256" key="11">
    <source>
        <dbReference type="ARBA" id="ARBA00023163"/>
    </source>
</evidence>
<dbReference type="InterPro" id="IPR014001">
    <property type="entry name" value="Helicase_ATP-bd"/>
</dbReference>
<dbReference type="EC" id="3.6.4.-" evidence="15"/>
<evidence type="ECO:0000256" key="12">
    <source>
        <dbReference type="ARBA" id="ARBA00023204"/>
    </source>
</evidence>
<feature type="compositionally biased region" description="Basic residues" evidence="16">
    <location>
        <begin position="1582"/>
        <end position="1594"/>
    </location>
</feature>
<keyword evidence="10" id="KW-0010">Activator</keyword>
<feature type="compositionally biased region" description="Low complexity" evidence="16">
    <location>
        <begin position="257"/>
        <end position="267"/>
    </location>
</feature>
<comment type="caution">
    <text evidence="20">The sequence shown here is derived from an EMBL/GenBank/DDBJ whole genome shotgun (WGS) entry which is preliminary data.</text>
</comment>
<dbReference type="GO" id="GO:0006281">
    <property type="term" value="P:DNA repair"/>
    <property type="evidence" value="ECO:0007669"/>
    <property type="project" value="UniProtKB-UniRule"/>
</dbReference>
<dbReference type="GO" id="GO:0003677">
    <property type="term" value="F:DNA binding"/>
    <property type="evidence" value="ECO:0007669"/>
    <property type="project" value="UniProtKB-UniRule"/>
</dbReference>
<dbReference type="PROSITE" id="PS51194">
    <property type="entry name" value="HELICASE_CTER"/>
    <property type="match status" value="1"/>
</dbReference>
<dbReference type="CDD" id="cd18793">
    <property type="entry name" value="SF2_C_SNF"/>
    <property type="match status" value="1"/>
</dbReference>
<dbReference type="InterPro" id="IPR038718">
    <property type="entry name" value="SNF2-like_sf"/>
</dbReference>
<dbReference type="GO" id="GO:0042393">
    <property type="term" value="F:histone binding"/>
    <property type="evidence" value="ECO:0007669"/>
    <property type="project" value="TreeGrafter"/>
</dbReference>
<feature type="compositionally biased region" description="Low complexity" evidence="16">
    <location>
        <begin position="1595"/>
        <end position="1605"/>
    </location>
</feature>
<dbReference type="InterPro" id="IPR050520">
    <property type="entry name" value="INO80/SWR1_helicase"/>
</dbReference>
<dbReference type="Pfam" id="PF00271">
    <property type="entry name" value="Helicase_C"/>
    <property type="match status" value="1"/>
</dbReference>
<evidence type="ECO:0000256" key="9">
    <source>
        <dbReference type="ARBA" id="ARBA00023125"/>
    </source>
</evidence>
<comment type="domain">
    <text evidence="15">The DBINO region is involved in binding to DNA.</text>
</comment>
<evidence type="ECO:0000256" key="1">
    <source>
        <dbReference type="ARBA" id="ARBA00004123"/>
    </source>
</evidence>
<evidence type="ECO:0000256" key="10">
    <source>
        <dbReference type="ARBA" id="ARBA00023159"/>
    </source>
</evidence>
<feature type="region of interest" description="Disordered" evidence="16">
    <location>
        <begin position="1502"/>
        <end position="1522"/>
    </location>
</feature>
<feature type="compositionally biased region" description="Basic and acidic residues" evidence="16">
    <location>
        <begin position="311"/>
        <end position="334"/>
    </location>
</feature>
<dbReference type="Gene3D" id="3.40.50.10810">
    <property type="entry name" value="Tandem AAA-ATPase domain"/>
    <property type="match status" value="1"/>
</dbReference>
<keyword evidence="4" id="KW-0547">Nucleotide-binding</keyword>
<evidence type="ECO:0000313" key="21">
    <source>
        <dbReference type="Proteomes" id="UP001212997"/>
    </source>
</evidence>
<comment type="subcellular location">
    <subcellularLocation>
        <location evidence="1 15">Nucleus</location>
    </subcellularLocation>
</comment>
<evidence type="ECO:0000259" key="19">
    <source>
        <dbReference type="PROSITE" id="PS51413"/>
    </source>
</evidence>
<dbReference type="SUPFAM" id="SSF101447">
    <property type="entry name" value="Formin homology 2 domain (FH2 domain)"/>
    <property type="match status" value="1"/>
</dbReference>
<sequence>MLKYYIPVGPNHYADPDDDTPASPRSTNGASAPLKPKEGSVEGTSRKRRKTVAPVIIEDDEDYRPPGTKRRSRRHANKVKQQQQQQQQQQELRAQPPVIEPVEPEPPIEEFHEMTEEERRLASSDLDDCPEVWQGELGNYIMETHKRQRQIDNWFGHWIIGRDALTAVTLSHAYVGRISRIPPPPPPPPPPVVPPPVDDELLATVRAQSPSTMSVDGHEMVHHDFMHTDDAGPSSSHAGAEDAARELEESLLGPSGGTTTTFSITTGKPRGKGRQIRKRPVAARSVASDDSSDPDIPISQMGPSRKRRRVANKDKEKDKDRDAEAAAEDLERSVTGDSASTVVAMPHAVKSLISAGRGKGKGKQREQSIESGSATPKGRKKGGPRKKLDTLPPSTQEVLGLGVGGLSGIGSAGGSGMHSASVSVAGDITPVGSRPASPALTNVSATVYELDESIPPLKKAKKVDDVSMWKRVRGLEEAQKKVWTNIARRDVVKMYRFHSQGYQSRQAQLKRIATMSSLQARKPYVRTAKANKDVQAKGKRLMREMLVFWKKNEKEERDVRRREQREAIDRAKVEEEKREAARQARKLEFLISQTELYSHFVGNKLRTSEVEGETEAAAAPAGASVADVEDPSQLLDIDFDDDDQTNLHRHAKHNAQEAIALAKRKAQEFDTQAALERKTNEALKLAKGQAHIRGEEVEGEGPMKTPLVDLDSDELNFQNPTSLTGELTIKQPEMLMATLKEYQLKGLNWLATLYEQGINGILADEMGLGKTVQSISLLAYLAETHDIWGPFLVVSPASTLHNWQQEITRFVPKLKALPYWGNVKDRATLRKVWSKKEISYNEDAPFHVLITSYQLVTQDQQYFQRVKWQYMILDEAQNIKNSSSARWKTLLGFQCRNRLLLTGTPIQNSMQELWALLHFIMPSLFDSHDEFNEWFSKDIENAAENKGSKLNEHQLRRLHMILKPFMLRRVKRHVQNELSDKIEIDIYVELSARQRSLYKALLANVSVADLLEKAANISDADSARSLMNLVMQFRKVCNHPELFERADVVAPFSFAEFGRSGPMNREGDFIQLPYSTRNPIGFTIPTLFYTDGGLLDVPEENSQARADRGPLATLMNIWATDWIHQSLYEEEQSSSSYGFLRFLDMSPSEAHTLHLTPLLSRQLAALKEQNDRVQLDPYLLDDTLMPELPKKSFHIPTADFQHLEVADGLPGLNIISSSAWSQSCLSRQGFRWFVPPVVAPPITMYCTDRNFVERQIHISESPSESLAFYGLSPELREVDSAYKEYQRQVPLVPVSGLFDASSSDQLPLSTMQVPEAKRLIYDSAKLAKLDTLLQELKAGDHKVLVYFQMTRMMDLMEEYLIYRQYKYLRLDGSSKLEDRRDMVMEWQTRPDIFIFLLSTRAGGLGINLTAADTVIFYDHDWNPSNDAQAMDRAHRLGQTRQVTVYRLITKGTIDERIVQLARVKKDVQDIVVGNKTFTDVTKPSEIVQLLLNEDQLASLDSSTATATTSKKNGKKPAGQNDQNDAVRELWNEEGDDFFGHSAPAQPVATNSNADAAEDDGTPAPVATGGRKKRRGNADGVRRKPGPKPGTRRKAQPAAAAVEVDA</sequence>
<dbReference type="InterPro" id="IPR001650">
    <property type="entry name" value="Helicase_C-like"/>
</dbReference>
<evidence type="ECO:0000256" key="6">
    <source>
        <dbReference type="ARBA" id="ARBA00022801"/>
    </source>
</evidence>
<reference evidence="20" key="1">
    <citation type="submission" date="2022-07" db="EMBL/GenBank/DDBJ databases">
        <title>Genome Sequence of Physisporinus lineatus.</title>
        <authorList>
            <person name="Buettner E."/>
        </authorList>
    </citation>
    <scope>NUCLEOTIDE SEQUENCE</scope>
    <source>
        <strain evidence="20">VT162</strain>
    </source>
</reference>
<evidence type="ECO:0000256" key="3">
    <source>
        <dbReference type="ARBA" id="ARBA00019805"/>
    </source>
</evidence>
<dbReference type="GO" id="GO:0031011">
    <property type="term" value="C:Ino80 complex"/>
    <property type="evidence" value="ECO:0007669"/>
    <property type="project" value="UniProtKB-UniRule"/>
</dbReference>
<dbReference type="InterPro" id="IPR049730">
    <property type="entry name" value="SNF2/RAD54-like_C"/>
</dbReference>
<feature type="region of interest" description="Disordered" evidence="16">
    <location>
        <begin position="225"/>
        <end position="395"/>
    </location>
</feature>
<keyword evidence="9 15" id="KW-0238">DNA-binding</keyword>
<dbReference type="Gene3D" id="3.40.50.300">
    <property type="entry name" value="P-loop containing nucleotide triphosphate hydrolases"/>
    <property type="match status" value="1"/>
</dbReference>
<evidence type="ECO:0000256" key="7">
    <source>
        <dbReference type="ARBA" id="ARBA00022840"/>
    </source>
</evidence>
<dbReference type="SUPFAM" id="SSF52540">
    <property type="entry name" value="P-loop containing nucleoside triphosphate hydrolases"/>
    <property type="match status" value="2"/>
</dbReference>
<dbReference type="InterPro" id="IPR020838">
    <property type="entry name" value="DBINO"/>
</dbReference>
<feature type="region of interest" description="Disordered" evidence="16">
    <location>
        <begin position="1"/>
        <end position="107"/>
    </location>
</feature>
<comment type="catalytic activity">
    <reaction evidence="14 15">
        <text>ATP + H2O = ADP + phosphate + H(+)</text>
        <dbReference type="Rhea" id="RHEA:13065"/>
        <dbReference type="ChEBI" id="CHEBI:15377"/>
        <dbReference type="ChEBI" id="CHEBI:15378"/>
        <dbReference type="ChEBI" id="CHEBI:30616"/>
        <dbReference type="ChEBI" id="CHEBI:43474"/>
        <dbReference type="ChEBI" id="CHEBI:456216"/>
    </reaction>
</comment>
<feature type="domain" description="Helicase C-terminal" evidence="18">
    <location>
        <begin position="1328"/>
        <end position="1478"/>
    </location>
</feature>
<evidence type="ECO:0000313" key="20">
    <source>
        <dbReference type="EMBL" id="KAJ3477327.1"/>
    </source>
</evidence>
<evidence type="ECO:0000256" key="8">
    <source>
        <dbReference type="ARBA" id="ARBA00023015"/>
    </source>
</evidence>
<dbReference type="GO" id="GO:0005524">
    <property type="term" value="F:ATP binding"/>
    <property type="evidence" value="ECO:0007669"/>
    <property type="project" value="UniProtKB-UniRule"/>
</dbReference>
<dbReference type="PROSITE" id="PS51192">
    <property type="entry name" value="HELICASE_ATP_BIND_1"/>
    <property type="match status" value="1"/>
</dbReference>
<evidence type="ECO:0000256" key="14">
    <source>
        <dbReference type="ARBA" id="ARBA00049360"/>
    </source>
</evidence>
<feature type="compositionally biased region" description="Low complexity" evidence="16">
    <location>
        <begin position="81"/>
        <end position="101"/>
    </location>
</feature>
<feature type="domain" description="Helicase ATP-binding" evidence="17">
    <location>
        <begin position="751"/>
        <end position="923"/>
    </location>
</feature>
<proteinExistence type="inferred from homology"/>
<feature type="compositionally biased region" description="Basic residues" evidence="16">
    <location>
        <begin position="269"/>
        <end position="281"/>
    </location>
</feature>
<keyword evidence="5 15" id="KW-0227">DNA damage</keyword>
<evidence type="ECO:0000256" key="2">
    <source>
        <dbReference type="ARBA" id="ARBA00007025"/>
    </source>
</evidence>
<feature type="region of interest" description="Disordered" evidence="16">
    <location>
        <begin position="1535"/>
        <end position="1605"/>
    </location>
</feature>
<keyword evidence="12 15" id="KW-0234">DNA repair</keyword>
<name>A0AAD5UTQ9_9APHY</name>
<dbReference type="GO" id="GO:0006338">
    <property type="term" value="P:chromatin remodeling"/>
    <property type="evidence" value="ECO:0007669"/>
    <property type="project" value="UniProtKB-UniRule"/>
</dbReference>
<dbReference type="PROSITE" id="PS51413">
    <property type="entry name" value="DBINO"/>
    <property type="match status" value="1"/>
</dbReference>
<dbReference type="GO" id="GO:0016887">
    <property type="term" value="F:ATP hydrolysis activity"/>
    <property type="evidence" value="ECO:0007669"/>
    <property type="project" value="TreeGrafter"/>
</dbReference>
<dbReference type="SMART" id="SM00490">
    <property type="entry name" value="HELICc"/>
    <property type="match status" value="1"/>
</dbReference>
<keyword evidence="13" id="KW-0539">Nucleus</keyword>
<dbReference type="PANTHER" id="PTHR45685">
    <property type="entry name" value="HELICASE SRCAP-RELATED"/>
    <property type="match status" value="1"/>
</dbReference>
<feature type="domain" description="DBINO" evidence="19">
    <location>
        <begin position="482"/>
        <end position="607"/>
    </location>
</feature>
<organism evidence="20 21">
    <name type="scientific">Meripilus lineatus</name>
    <dbReference type="NCBI Taxonomy" id="2056292"/>
    <lineage>
        <taxon>Eukaryota</taxon>
        <taxon>Fungi</taxon>
        <taxon>Dikarya</taxon>
        <taxon>Basidiomycota</taxon>
        <taxon>Agaricomycotina</taxon>
        <taxon>Agaricomycetes</taxon>
        <taxon>Polyporales</taxon>
        <taxon>Meripilaceae</taxon>
        <taxon>Meripilus</taxon>
    </lineage>
</organism>
<feature type="compositionally biased region" description="Basic and acidic residues" evidence="16">
    <location>
        <begin position="239"/>
        <end position="248"/>
    </location>
</feature>
<comment type="subunit">
    <text evidence="15">Component of the INO80 chromatin-remodeling complex.</text>
</comment>
<evidence type="ECO:0000256" key="4">
    <source>
        <dbReference type="ARBA" id="ARBA00022741"/>
    </source>
</evidence>
<dbReference type="SMART" id="SM00487">
    <property type="entry name" value="DEXDc"/>
    <property type="match status" value="1"/>
</dbReference>
<gene>
    <name evidence="20" type="ORF">NLI96_g10538</name>
</gene>
<evidence type="ECO:0000256" key="5">
    <source>
        <dbReference type="ARBA" id="ARBA00022763"/>
    </source>
</evidence>
<keyword evidence="6 15" id="KW-0378">Hydrolase</keyword>
<dbReference type="Pfam" id="PF13892">
    <property type="entry name" value="DBINO"/>
    <property type="match status" value="1"/>
</dbReference>
<evidence type="ECO:0000256" key="16">
    <source>
        <dbReference type="SAM" id="MobiDB-lite"/>
    </source>
</evidence>
<comment type="similarity">
    <text evidence="2 15">Belongs to the SNF2/RAD54 helicase family.</text>
</comment>
<evidence type="ECO:0000259" key="17">
    <source>
        <dbReference type="PROSITE" id="PS51192"/>
    </source>
</evidence>
<keyword evidence="7 15" id="KW-0067">ATP-binding</keyword>
<dbReference type="PANTHER" id="PTHR45685:SF2">
    <property type="entry name" value="CHROMATIN-REMODELING ATPASE INO80"/>
    <property type="match status" value="1"/>
</dbReference>
<keyword evidence="21" id="KW-1185">Reference proteome</keyword>
<dbReference type="InterPro" id="IPR000330">
    <property type="entry name" value="SNF2_N"/>
</dbReference>
<evidence type="ECO:0000256" key="13">
    <source>
        <dbReference type="ARBA" id="ARBA00023242"/>
    </source>
</evidence>
<dbReference type="Pfam" id="PF00176">
    <property type="entry name" value="SNF2-rel_dom"/>
    <property type="match status" value="1"/>
</dbReference>
<dbReference type="EMBL" id="JANAWD010000606">
    <property type="protein sequence ID" value="KAJ3477327.1"/>
    <property type="molecule type" value="Genomic_DNA"/>
</dbReference>
<protein>
    <recommendedName>
        <fullName evidence="3 15">Chromatin-remodeling ATPase INO80</fullName>
        <ecNumber evidence="15">3.6.4.-</ecNumber>
    </recommendedName>
</protein>
<feature type="compositionally biased region" description="Basic residues" evidence="16">
    <location>
        <begin position="67"/>
        <end position="78"/>
    </location>
</feature>
<comment type="function">
    <text evidence="15">ATPase component of the INO80 complex which remodels chromatin by shifting nucleosomes and is involved in DNA repair.</text>
</comment>